<accession>A0ABQ3YCX0</accession>
<dbReference type="Proteomes" id="UP000609879">
    <property type="component" value="Unassembled WGS sequence"/>
</dbReference>
<gene>
    <name evidence="1" type="ORF">Ade02nite_64810</name>
</gene>
<name>A0ABQ3YCX0_9ACTN</name>
<dbReference type="RefSeq" id="WP_203772194.1">
    <property type="nucleotide sequence ID" value="NZ_BAAABO010000063.1"/>
</dbReference>
<evidence type="ECO:0000313" key="2">
    <source>
        <dbReference type="Proteomes" id="UP000609879"/>
    </source>
</evidence>
<protein>
    <submittedName>
        <fullName evidence="1">Uncharacterized protein</fullName>
    </submittedName>
</protein>
<dbReference type="EMBL" id="BOMI01000130">
    <property type="protein sequence ID" value="GID77840.1"/>
    <property type="molecule type" value="Genomic_DNA"/>
</dbReference>
<reference evidence="1 2" key="1">
    <citation type="submission" date="2021-01" db="EMBL/GenBank/DDBJ databases">
        <title>Whole genome shotgun sequence of Actinoplanes deccanensis NBRC 13994.</title>
        <authorList>
            <person name="Komaki H."/>
            <person name="Tamura T."/>
        </authorList>
    </citation>
    <scope>NUCLEOTIDE SEQUENCE [LARGE SCALE GENOMIC DNA]</scope>
    <source>
        <strain evidence="1 2">NBRC 13994</strain>
    </source>
</reference>
<proteinExistence type="predicted"/>
<keyword evidence="2" id="KW-1185">Reference proteome</keyword>
<comment type="caution">
    <text evidence="1">The sequence shown here is derived from an EMBL/GenBank/DDBJ whole genome shotgun (WGS) entry which is preliminary data.</text>
</comment>
<evidence type="ECO:0000313" key="1">
    <source>
        <dbReference type="EMBL" id="GID77840.1"/>
    </source>
</evidence>
<organism evidence="1 2">
    <name type="scientific">Paractinoplanes deccanensis</name>
    <dbReference type="NCBI Taxonomy" id="113561"/>
    <lineage>
        <taxon>Bacteria</taxon>
        <taxon>Bacillati</taxon>
        <taxon>Actinomycetota</taxon>
        <taxon>Actinomycetes</taxon>
        <taxon>Micromonosporales</taxon>
        <taxon>Micromonosporaceae</taxon>
        <taxon>Paractinoplanes</taxon>
    </lineage>
</organism>
<sequence length="205" mass="21497">MDHLDQVLDAATPLLRRAEEVIDEAGAPAGHALWQQLRRVRLLPADAAHAVAALDPAALADAVPELRAAARSCVATAAGLPPPGGDWQGEAADTYDDLRRRVSGHLAGADDSLDERLEATADLAAALHDWMVRARESLAAALAEVLTSAEGLTLQTSSGAHPPDAASIEAAAAVTTHVLRAIADHYIEAEELMRESRPLTDPIPV</sequence>